<keyword evidence="4" id="KW-1185">Reference proteome</keyword>
<dbReference type="InParanoid" id="A0A5C3PWS3"/>
<feature type="compositionally biased region" description="Basic residues" evidence="1">
    <location>
        <begin position="338"/>
        <end position="348"/>
    </location>
</feature>
<feature type="compositionally biased region" description="Low complexity" evidence="1">
    <location>
        <begin position="321"/>
        <end position="337"/>
    </location>
</feature>
<accession>A0A5C3PWS3</accession>
<dbReference type="EMBL" id="ML210971">
    <property type="protein sequence ID" value="TFK94265.1"/>
    <property type="molecule type" value="Genomic_DNA"/>
</dbReference>
<proteinExistence type="predicted"/>
<name>A0A5C3PWS3_9APHY</name>
<keyword evidence="2" id="KW-0732">Signal</keyword>
<feature type="signal peptide" evidence="2">
    <location>
        <begin position="1"/>
        <end position="19"/>
    </location>
</feature>
<dbReference type="Proteomes" id="UP000308197">
    <property type="component" value="Unassembled WGS sequence"/>
</dbReference>
<dbReference type="AlphaFoldDB" id="A0A5C3PWS3"/>
<organism evidence="3 4">
    <name type="scientific">Polyporus arcularius HHB13444</name>
    <dbReference type="NCBI Taxonomy" id="1314778"/>
    <lineage>
        <taxon>Eukaryota</taxon>
        <taxon>Fungi</taxon>
        <taxon>Dikarya</taxon>
        <taxon>Basidiomycota</taxon>
        <taxon>Agaricomycotina</taxon>
        <taxon>Agaricomycetes</taxon>
        <taxon>Polyporales</taxon>
        <taxon>Polyporaceae</taxon>
        <taxon>Polyporus</taxon>
    </lineage>
</organism>
<evidence type="ECO:0008006" key="5">
    <source>
        <dbReference type="Google" id="ProtNLM"/>
    </source>
</evidence>
<protein>
    <recommendedName>
        <fullName evidence="5">Thioredoxin-like fold domain-containing protein</fullName>
    </recommendedName>
</protein>
<feature type="region of interest" description="Disordered" evidence="1">
    <location>
        <begin position="297"/>
        <end position="348"/>
    </location>
</feature>
<evidence type="ECO:0000256" key="1">
    <source>
        <dbReference type="SAM" id="MobiDB-lite"/>
    </source>
</evidence>
<evidence type="ECO:0000256" key="2">
    <source>
        <dbReference type="SAM" id="SignalP"/>
    </source>
</evidence>
<gene>
    <name evidence="3" type="ORF">K466DRAFT_593765</name>
</gene>
<feature type="compositionally biased region" description="Low complexity" evidence="1">
    <location>
        <begin position="300"/>
        <end position="312"/>
    </location>
</feature>
<sequence>MKLSGILFSSLICVASVRAQYFSAGWTPGQPPPKEPEAAPAPDAGYTFDPSAHPAPPPQAAPDTSKMGIGDRIMVNILSSPAVQWVAGKVGMNITEAVERGAKSPWDERIPLITDENYEELIVNEQLTDEELRDRVWLLVVSVTASQNNAISKVVDKSFDDAYNTTVIAGDLPNVRWGRIDYMAVTYLTTKWNIWTGPWIVVITDRGQTLRFYKATGIRLTPELIRELLTEEIWRDSQPWNSNFAPGGKREWLLHYYALGLKKVFDFISRVPRFVLMIGSGAVASFFMRILHRSPPEPPAAARVPADPSADSVSETGTAVSSTSAPASSSTATSSPSKKAKQRKAGKK</sequence>
<feature type="chain" id="PRO_5022710623" description="Thioredoxin-like fold domain-containing protein" evidence="2">
    <location>
        <begin position="20"/>
        <end position="348"/>
    </location>
</feature>
<evidence type="ECO:0000313" key="4">
    <source>
        <dbReference type="Proteomes" id="UP000308197"/>
    </source>
</evidence>
<reference evidence="3 4" key="1">
    <citation type="journal article" date="2019" name="Nat. Ecol. Evol.">
        <title>Megaphylogeny resolves global patterns of mushroom evolution.</title>
        <authorList>
            <person name="Varga T."/>
            <person name="Krizsan K."/>
            <person name="Foldi C."/>
            <person name="Dima B."/>
            <person name="Sanchez-Garcia M."/>
            <person name="Sanchez-Ramirez S."/>
            <person name="Szollosi G.J."/>
            <person name="Szarkandi J.G."/>
            <person name="Papp V."/>
            <person name="Albert L."/>
            <person name="Andreopoulos W."/>
            <person name="Angelini C."/>
            <person name="Antonin V."/>
            <person name="Barry K.W."/>
            <person name="Bougher N.L."/>
            <person name="Buchanan P."/>
            <person name="Buyck B."/>
            <person name="Bense V."/>
            <person name="Catcheside P."/>
            <person name="Chovatia M."/>
            <person name="Cooper J."/>
            <person name="Damon W."/>
            <person name="Desjardin D."/>
            <person name="Finy P."/>
            <person name="Geml J."/>
            <person name="Haridas S."/>
            <person name="Hughes K."/>
            <person name="Justo A."/>
            <person name="Karasinski D."/>
            <person name="Kautmanova I."/>
            <person name="Kiss B."/>
            <person name="Kocsube S."/>
            <person name="Kotiranta H."/>
            <person name="LaButti K.M."/>
            <person name="Lechner B.E."/>
            <person name="Liimatainen K."/>
            <person name="Lipzen A."/>
            <person name="Lukacs Z."/>
            <person name="Mihaltcheva S."/>
            <person name="Morgado L.N."/>
            <person name="Niskanen T."/>
            <person name="Noordeloos M.E."/>
            <person name="Ohm R.A."/>
            <person name="Ortiz-Santana B."/>
            <person name="Ovrebo C."/>
            <person name="Racz N."/>
            <person name="Riley R."/>
            <person name="Savchenko A."/>
            <person name="Shiryaev A."/>
            <person name="Soop K."/>
            <person name="Spirin V."/>
            <person name="Szebenyi C."/>
            <person name="Tomsovsky M."/>
            <person name="Tulloss R.E."/>
            <person name="Uehling J."/>
            <person name="Grigoriev I.V."/>
            <person name="Vagvolgyi C."/>
            <person name="Papp T."/>
            <person name="Martin F.M."/>
            <person name="Miettinen O."/>
            <person name="Hibbett D.S."/>
            <person name="Nagy L.G."/>
        </authorList>
    </citation>
    <scope>NUCLEOTIDE SEQUENCE [LARGE SCALE GENOMIC DNA]</scope>
    <source>
        <strain evidence="3 4">HHB13444</strain>
    </source>
</reference>
<feature type="region of interest" description="Disordered" evidence="1">
    <location>
        <begin position="26"/>
        <end position="65"/>
    </location>
</feature>
<evidence type="ECO:0000313" key="3">
    <source>
        <dbReference type="EMBL" id="TFK94265.1"/>
    </source>
</evidence>